<keyword evidence="2" id="KW-1185">Reference proteome</keyword>
<sequence length="121" mass="13890">MSQLLFVYNAEAGAVNGLLDTLHKTLSPSTYACSLCRITYGAMSMRSEWKQFLQNLGLPTRFLHRKEFFREFSQWHHQPLPAAFLQNAAGEWQLLLSKEDFDQADLPTLMQLVRDRLATVA</sequence>
<dbReference type="RefSeq" id="WP_188813283.1">
    <property type="nucleotide sequence ID" value="NZ_BMHT01000003.1"/>
</dbReference>
<evidence type="ECO:0000313" key="2">
    <source>
        <dbReference type="Proteomes" id="UP000632273"/>
    </source>
</evidence>
<evidence type="ECO:0000313" key="1">
    <source>
        <dbReference type="EMBL" id="GGF07214.1"/>
    </source>
</evidence>
<reference evidence="2" key="1">
    <citation type="journal article" date="2019" name="Int. J. Syst. Evol. Microbiol.">
        <title>The Global Catalogue of Microorganisms (GCM) 10K type strain sequencing project: providing services to taxonomists for standard genome sequencing and annotation.</title>
        <authorList>
            <consortium name="The Broad Institute Genomics Platform"/>
            <consortium name="The Broad Institute Genome Sequencing Center for Infectious Disease"/>
            <person name="Wu L."/>
            <person name="Ma J."/>
        </authorList>
    </citation>
    <scope>NUCLEOTIDE SEQUENCE [LARGE SCALE GENOMIC DNA]</scope>
    <source>
        <strain evidence="2">CGMCC 1.15197</strain>
    </source>
</reference>
<accession>A0ABQ1U056</accession>
<comment type="caution">
    <text evidence="1">The sequence shown here is derived from an EMBL/GenBank/DDBJ whole genome shotgun (WGS) entry which is preliminary data.</text>
</comment>
<organism evidence="1 2">
    <name type="scientific">Hymenobacter cavernae</name>
    <dbReference type="NCBI Taxonomy" id="2044852"/>
    <lineage>
        <taxon>Bacteria</taxon>
        <taxon>Pseudomonadati</taxon>
        <taxon>Bacteroidota</taxon>
        <taxon>Cytophagia</taxon>
        <taxon>Cytophagales</taxon>
        <taxon>Hymenobacteraceae</taxon>
        <taxon>Hymenobacter</taxon>
    </lineage>
</organism>
<proteinExistence type="predicted"/>
<gene>
    <name evidence="1" type="ORF">GCM10011383_17850</name>
</gene>
<dbReference type="Proteomes" id="UP000632273">
    <property type="component" value="Unassembled WGS sequence"/>
</dbReference>
<name>A0ABQ1U056_9BACT</name>
<evidence type="ECO:0008006" key="3">
    <source>
        <dbReference type="Google" id="ProtNLM"/>
    </source>
</evidence>
<protein>
    <recommendedName>
        <fullName evidence="3">GTPase</fullName>
    </recommendedName>
</protein>
<dbReference type="EMBL" id="BMHT01000003">
    <property type="protein sequence ID" value="GGF07214.1"/>
    <property type="molecule type" value="Genomic_DNA"/>
</dbReference>